<evidence type="ECO:0000313" key="17">
    <source>
        <dbReference type="EMBL" id="QCI25835.1"/>
    </source>
</evidence>
<accession>A0A4D6YLL1</accession>
<evidence type="ECO:0000256" key="12">
    <source>
        <dbReference type="PIRSR" id="PIRSR000382-1"/>
    </source>
</evidence>
<evidence type="ECO:0000256" key="10">
    <source>
        <dbReference type="ARBA" id="ARBA00023167"/>
    </source>
</evidence>
<evidence type="ECO:0000256" key="5">
    <source>
        <dbReference type="ARBA" id="ARBA00022605"/>
    </source>
</evidence>
<dbReference type="CDD" id="cd03311">
    <property type="entry name" value="CIMS_C_terminal_like"/>
    <property type="match status" value="1"/>
</dbReference>
<name>A0A4D6YLL1_9GAMM</name>
<feature type="binding site" evidence="11 12">
    <location>
        <position position="562"/>
    </location>
    <ligand>
        <name>5-methyltetrahydropteroyltri-L-glutamate</name>
        <dbReference type="ChEBI" id="CHEBI:58207"/>
    </ligand>
</feature>
<feature type="active site" description="Proton donor" evidence="11 14">
    <location>
        <position position="695"/>
    </location>
</feature>
<dbReference type="RefSeq" id="WP_158350237.1">
    <property type="nucleotide sequence ID" value="NZ_CP032999.1"/>
</dbReference>
<dbReference type="GO" id="GO:0032259">
    <property type="term" value="P:methylation"/>
    <property type="evidence" value="ECO:0007669"/>
    <property type="project" value="UniProtKB-KW"/>
</dbReference>
<feature type="binding site" evidence="11">
    <location>
        <position position="606"/>
    </location>
    <ligand>
        <name>5-methyltetrahydropteroyltri-L-glutamate</name>
        <dbReference type="ChEBI" id="CHEBI:58207"/>
    </ligand>
</feature>
<dbReference type="EC" id="2.1.1.14" evidence="11"/>
<comment type="cofactor">
    <cofactor evidence="11">
        <name>Zn(2+)</name>
        <dbReference type="ChEBI" id="CHEBI:29105"/>
    </cofactor>
    <text evidence="11">Binds 1 zinc ion per subunit.</text>
</comment>
<dbReference type="Pfam" id="PF08267">
    <property type="entry name" value="Meth_synt_1"/>
    <property type="match status" value="1"/>
</dbReference>
<dbReference type="HAMAP" id="MF_00172">
    <property type="entry name" value="Meth_synth"/>
    <property type="match status" value="1"/>
</dbReference>
<dbReference type="Gene3D" id="3.20.20.210">
    <property type="match status" value="2"/>
</dbReference>
<feature type="binding site" evidence="11">
    <location>
        <position position="727"/>
    </location>
    <ligand>
        <name>Zn(2+)</name>
        <dbReference type="ChEBI" id="CHEBI:29105"/>
        <note>catalytic</note>
    </ligand>
</feature>
<feature type="binding site" evidence="11 12">
    <location>
        <begin position="516"/>
        <end position="517"/>
    </location>
    <ligand>
        <name>5-methyltetrahydropteroyltri-L-glutamate</name>
        <dbReference type="ChEBI" id="CHEBI:58207"/>
    </ligand>
</feature>
<feature type="domain" description="Cobalamin-independent methionine synthase MetE C-terminal/archaeal" evidence="15">
    <location>
        <begin position="427"/>
        <end position="749"/>
    </location>
</feature>
<dbReference type="NCBIfam" id="NF003556">
    <property type="entry name" value="PRK05222.1"/>
    <property type="match status" value="1"/>
</dbReference>
<dbReference type="InterPro" id="IPR038071">
    <property type="entry name" value="UROD/MetE-like_sf"/>
</dbReference>
<comment type="function">
    <text evidence="1 11">Catalyzes the transfer of a methyl group from 5-methyltetrahydrofolate to homocysteine resulting in methionine formation.</text>
</comment>
<evidence type="ECO:0000256" key="1">
    <source>
        <dbReference type="ARBA" id="ARBA00002777"/>
    </source>
</evidence>
<comment type="catalytic activity">
    <reaction evidence="11">
        <text>5-methyltetrahydropteroyltri-L-glutamate + L-homocysteine = tetrahydropteroyltri-L-glutamate + L-methionine</text>
        <dbReference type="Rhea" id="RHEA:21196"/>
        <dbReference type="ChEBI" id="CHEBI:57844"/>
        <dbReference type="ChEBI" id="CHEBI:58140"/>
        <dbReference type="ChEBI" id="CHEBI:58199"/>
        <dbReference type="ChEBI" id="CHEBI:58207"/>
        <dbReference type="EC" id="2.1.1.14"/>
    </reaction>
</comment>
<evidence type="ECO:0000256" key="14">
    <source>
        <dbReference type="PIRSR" id="PIRSR000382-3"/>
    </source>
</evidence>
<feature type="binding site" evidence="11 12">
    <location>
        <begin position="432"/>
        <end position="434"/>
    </location>
    <ligand>
        <name>L-homocysteine</name>
        <dbReference type="ChEBI" id="CHEBI:58199"/>
    </ligand>
</feature>
<feature type="binding site" evidence="11 12">
    <location>
        <begin position="432"/>
        <end position="434"/>
    </location>
    <ligand>
        <name>L-methionine</name>
        <dbReference type="ChEBI" id="CHEBI:57844"/>
    </ligand>
</feature>
<gene>
    <name evidence="11" type="primary">metE</name>
    <name evidence="17" type="ORF">D9V78_00120</name>
</gene>
<feature type="binding site" evidence="11">
    <location>
        <position position="485"/>
    </location>
    <ligand>
        <name>L-homocysteine</name>
        <dbReference type="ChEBI" id="CHEBI:58199"/>
    </ligand>
</feature>
<reference evidence="17 18" key="1">
    <citation type="submission" date="2018-10" db="EMBL/GenBank/DDBJ databases">
        <title>Comparative functional genomics of the obligate endosymbiont Buchnera aphidicola.</title>
        <authorList>
            <person name="Chong R.A."/>
        </authorList>
    </citation>
    <scope>NUCLEOTIDE SEQUENCE [LARGE SCALE GENOMIC DNA]</scope>
    <source>
        <strain evidence="17 18">Ska</strain>
    </source>
</reference>
<proteinExistence type="inferred from homology"/>
<dbReference type="InterPro" id="IPR002629">
    <property type="entry name" value="Met_Synth_C/arc"/>
</dbReference>
<feature type="binding site" evidence="11">
    <location>
        <begin position="17"/>
        <end position="20"/>
    </location>
    <ligand>
        <name>5-methyltetrahydropteroyltri-L-glutamate</name>
        <dbReference type="ChEBI" id="CHEBI:58207"/>
    </ligand>
</feature>
<dbReference type="GO" id="GO:0003871">
    <property type="term" value="F:5-methyltetrahydropteroyltriglutamate-homocysteine S-methyltransferase activity"/>
    <property type="evidence" value="ECO:0007669"/>
    <property type="project" value="UniProtKB-UniRule"/>
</dbReference>
<protein>
    <recommendedName>
        <fullName evidence="11">5-methyltetrahydropteroyltriglutamate--homocysteine methyltransferase</fullName>
        <ecNumber evidence="11">2.1.1.14</ecNumber>
    </recommendedName>
    <alternativeName>
        <fullName evidence="11">Cobalamin-independent methionine synthase</fullName>
    </alternativeName>
    <alternativeName>
        <fullName evidence="11">Methionine synthase, vitamin-B12 independent isozyme</fullName>
    </alternativeName>
</protein>
<dbReference type="AlphaFoldDB" id="A0A4D6YLL1"/>
<keyword evidence="7 11" id="KW-0479">Metal-binding</keyword>
<feature type="binding site" evidence="13">
    <location>
        <position position="727"/>
    </location>
    <ligand>
        <name>Zn(2+)</name>
        <dbReference type="ChEBI" id="CHEBI:29105"/>
        <label>1</label>
        <note>catalytic</note>
    </ligand>
</feature>
<dbReference type="GO" id="GO:0009086">
    <property type="term" value="P:methionine biosynthetic process"/>
    <property type="evidence" value="ECO:0007669"/>
    <property type="project" value="UniProtKB-UniRule"/>
</dbReference>
<feature type="binding site" evidence="13">
    <location>
        <position position="644"/>
    </location>
    <ligand>
        <name>Zn(2+)</name>
        <dbReference type="ChEBI" id="CHEBI:29105"/>
        <label>1</label>
        <note>catalytic</note>
    </ligand>
</feature>
<comment type="cofactor">
    <cofactor evidence="13">
        <name>Zn(2+)</name>
        <dbReference type="ChEBI" id="CHEBI:29105"/>
    </cofactor>
    <text evidence="13">Binds 2 Zn(2+) ions per subunit.</text>
</comment>
<keyword evidence="10 11" id="KW-0486">Methionine biosynthesis</keyword>
<comment type="similarity">
    <text evidence="3 11">Belongs to the vitamin-B12 independent methionine synthase family.</text>
</comment>
<feature type="binding site" evidence="11">
    <location>
        <position position="644"/>
    </location>
    <ligand>
        <name>Zn(2+)</name>
        <dbReference type="ChEBI" id="CHEBI:29105"/>
        <note>catalytic</note>
    </ligand>
</feature>
<dbReference type="GO" id="GO:0008270">
    <property type="term" value="F:zinc ion binding"/>
    <property type="evidence" value="ECO:0007669"/>
    <property type="project" value="InterPro"/>
</dbReference>
<dbReference type="PIRSF" id="PIRSF000382">
    <property type="entry name" value="MeTrfase_B12_ind"/>
    <property type="match status" value="1"/>
</dbReference>
<dbReference type="EMBL" id="CP032999">
    <property type="protein sequence ID" value="QCI25835.1"/>
    <property type="molecule type" value="Genomic_DNA"/>
</dbReference>
<feature type="binding site" evidence="11 12">
    <location>
        <position position="600"/>
    </location>
    <ligand>
        <name>L-homocysteine</name>
        <dbReference type="ChEBI" id="CHEBI:58199"/>
    </ligand>
</feature>
<evidence type="ECO:0000256" key="6">
    <source>
        <dbReference type="ARBA" id="ARBA00022679"/>
    </source>
</evidence>
<feature type="binding site" evidence="11 12">
    <location>
        <position position="485"/>
    </location>
    <ligand>
        <name>L-methionine</name>
        <dbReference type="ChEBI" id="CHEBI:57844"/>
    </ligand>
</feature>
<feature type="binding site" evidence="11">
    <location>
        <position position="666"/>
    </location>
    <ligand>
        <name>Zn(2+)</name>
        <dbReference type="ChEBI" id="CHEBI:29105"/>
        <note>catalytic</note>
    </ligand>
</feature>
<feature type="binding site" evidence="11">
    <location>
        <position position="642"/>
    </location>
    <ligand>
        <name>Zn(2+)</name>
        <dbReference type="ChEBI" id="CHEBI:29105"/>
        <note>catalytic</note>
    </ligand>
</feature>
<dbReference type="InterPro" id="IPR006276">
    <property type="entry name" value="Cobalamin-indep_Met_synthase"/>
</dbReference>
<dbReference type="Proteomes" id="UP000298685">
    <property type="component" value="Chromosome"/>
</dbReference>
<keyword evidence="6 11" id="KW-0808">Transferase</keyword>
<dbReference type="InterPro" id="IPR013215">
    <property type="entry name" value="Cbl-indep_Met_Synth_N"/>
</dbReference>
<feature type="binding site" evidence="13">
    <location>
        <position position="642"/>
    </location>
    <ligand>
        <name>Zn(2+)</name>
        <dbReference type="ChEBI" id="CHEBI:29105"/>
        <label>1</label>
        <note>catalytic</note>
    </ligand>
</feature>
<dbReference type="FunFam" id="3.20.20.210:FF:000002">
    <property type="entry name" value="5-methyltetrahydropteroyltriglutamate--homocysteine methyltransferase"/>
    <property type="match status" value="1"/>
</dbReference>
<evidence type="ECO:0000256" key="3">
    <source>
        <dbReference type="ARBA" id="ARBA00009553"/>
    </source>
</evidence>
<evidence type="ECO:0000256" key="4">
    <source>
        <dbReference type="ARBA" id="ARBA00022603"/>
    </source>
</evidence>
<feature type="binding site" evidence="11 12">
    <location>
        <position position="600"/>
    </location>
    <ligand>
        <name>L-methionine</name>
        <dbReference type="ChEBI" id="CHEBI:57844"/>
    </ligand>
</feature>
<evidence type="ECO:0000259" key="16">
    <source>
        <dbReference type="Pfam" id="PF08267"/>
    </source>
</evidence>
<comment type="pathway">
    <text evidence="2 11">Amino-acid biosynthesis; L-methionine biosynthesis via de novo pathway; L-methionine from L-homocysteine (MetE route): step 1/1.</text>
</comment>
<keyword evidence="4 11" id="KW-0489">Methyltransferase</keyword>
<evidence type="ECO:0000256" key="13">
    <source>
        <dbReference type="PIRSR" id="PIRSR000382-2"/>
    </source>
</evidence>
<feature type="domain" description="Cobalamin-independent methionine synthase MetE N-terminal" evidence="16">
    <location>
        <begin position="5"/>
        <end position="311"/>
    </location>
</feature>
<dbReference type="Pfam" id="PF01717">
    <property type="entry name" value="Meth_synt_2"/>
    <property type="match status" value="1"/>
</dbReference>
<dbReference type="SUPFAM" id="SSF51726">
    <property type="entry name" value="UROD/MetE-like"/>
    <property type="match status" value="2"/>
</dbReference>
<feature type="binding site" evidence="12">
    <location>
        <position position="20"/>
    </location>
    <ligand>
        <name>5-methyltetrahydropteroyltri-L-glutamate</name>
        <dbReference type="ChEBI" id="CHEBI:58207"/>
    </ligand>
</feature>
<keyword evidence="8 11" id="KW-0677">Repeat</keyword>
<sequence length="757" mass="88063">MPIMNHILGFPRIGSQRELKQAQESYWSNQISREQLLKIGLDLRLQHWKKQKESEIDFVCVGDFSWYDHVLSTSMLLGNIPERHKNVNKCVDLDTLFYIARGIAPNRKPVAAAEMTKWFNTNYHYIVPEFVQDQTFSITWCQLFHEIDEALNYGYKVKPVILGPITYLWLGKTKGKDFNRLDLLRNLIPVYQEILSKIHEKGIDWIQIDEPILSLELSDEWLKAFELSYSFFSGNYKLLLTTFFDGIEHNLKTIVKLPVDGLHVDLVHGKYNLVELNNLVPEHWILSLGVINGRNIWKSDLKYWFNIIRTMLMVRKHVWVGASCSFLHCPVDLNSEKNISIEVKNWFSFAVQKCYEINLLTKALKSDNVSILEEWSNLLYTHNYSNQVNNPFVRSAINKIHKSDTVRSVPYVIRANLQKRKFGLPLLPTTTIGSFPQTNDIRKLRLDYKNKNINFDDYSAEIKKHIRNVISTQEELELDVLVHGEFERNDMVEYFGEHLHGFVFTDFGWVQSYGSRCVKPPIIVGDVYRSKKITTEWLQYAQSLTKKPVKAMLTGPVTILSWSFLREDLPKQIICNQIALALRDEVSDLESGGIHIIQIDEPALREGLPLKKSEWNEYLSWATKSFRITSSKVQDITQIHTHMCYCEFQDIMDAIVELDADVITIETARSDMELLRFFKKFKYPNEIGPGVYDIHSPNIPTISEIESLLSEAIKYIPIDRLWVNPDCGLKTRNWEETKLALKNMVIATKNMRKKNNS</sequence>
<dbReference type="NCBIfam" id="TIGR01371">
    <property type="entry name" value="met_syn_B12ind"/>
    <property type="match status" value="1"/>
</dbReference>
<keyword evidence="9 11" id="KW-0862">Zinc</keyword>
<evidence type="ECO:0000256" key="9">
    <source>
        <dbReference type="ARBA" id="ARBA00022833"/>
    </source>
</evidence>
<evidence type="ECO:0000256" key="11">
    <source>
        <dbReference type="HAMAP-Rule" id="MF_00172"/>
    </source>
</evidence>
<dbReference type="CDD" id="cd03312">
    <property type="entry name" value="CIMS_N_terminal_like"/>
    <property type="match status" value="1"/>
</dbReference>
<dbReference type="UniPathway" id="UPA00051">
    <property type="reaction ID" value="UER00082"/>
</dbReference>
<dbReference type="OrthoDB" id="244285at2"/>
<feature type="binding site" evidence="12">
    <location>
        <position position="122"/>
    </location>
    <ligand>
        <name>5-methyltetrahydropteroyltri-L-glutamate</name>
        <dbReference type="ChEBI" id="CHEBI:58207"/>
    </ligand>
</feature>
<evidence type="ECO:0000256" key="8">
    <source>
        <dbReference type="ARBA" id="ARBA00022737"/>
    </source>
</evidence>
<feature type="binding site" evidence="11">
    <location>
        <position position="117"/>
    </location>
    <ligand>
        <name>5-methyltetrahydropteroyltri-L-glutamate</name>
        <dbReference type="ChEBI" id="CHEBI:58207"/>
    </ligand>
</feature>
<evidence type="ECO:0000256" key="7">
    <source>
        <dbReference type="ARBA" id="ARBA00022723"/>
    </source>
</evidence>
<evidence type="ECO:0000256" key="2">
    <source>
        <dbReference type="ARBA" id="ARBA00004681"/>
    </source>
</evidence>
<evidence type="ECO:0000313" key="18">
    <source>
        <dbReference type="Proteomes" id="UP000298685"/>
    </source>
</evidence>
<evidence type="ECO:0000259" key="15">
    <source>
        <dbReference type="Pfam" id="PF01717"/>
    </source>
</evidence>
<feature type="binding site" evidence="13">
    <location>
        <position position="666"/>
    </location>
    <ligand>
        <name>Zn(2+)</name>
        <dbReference type="ChEBI" id="CHEBI:29105"/>
        <label>1</label>
        <note>catalytic</note>
    </ligand>
</feature>
<dbReference type="PANTHER" id="PTHR30519">
    <property type="entry name" value="5-METHYLTETRAHYDROPTEROYLTRIGLUTAMATE--HOMOCYSTEINE METHYLTRANSFERASE"/>
    <property type="match status" value="1"/>
</dbReference>
<keyword evidence="5 11" id="KW-0028">Amino-acid biosynthesis</keyword>
<organism evidence="17 18">
    <name type="scientific">Buchnera aphidicola</name>
    <name type="common">Sarucallis kahawaluokalani</name>
    <dbReference type="NCBI Taxonomy" id="1241878"/>
    <lineage>
        <taxon>Bacteria</taxon>
        <taxon>Pseudomonadati</taxon>
        <taxon>Pseudomonadota</taxon>
        <taxon>Gammaproteobacteria</taxon>
        <taxon>Enterobacterales</taxon>
        <taxon>Erwiniaceae</taxon>
        <taxon>Buchnera</taxon>
    </lineage>
</organism>